<dbReference type="Pfam" id="PF13250">
    <property type="entry name" value="SNIPE"/>
    <property type="match status" value="1"/>
</dbReference>
<dbReference type="PANTHER" id="PTHR32097:SF4">
    <property type="entry name" value="GENERAL STRESS PROTEIN 16U"/>
    <property type="match status" value="1"/>
</dbReference>
<feature type="region of interest" description="Disordered" evidence="3">
    <location>
        <begin position="439"/>
        <end position="462"/>
    </location>
</feature>
<evidence type="ECO:0000313" key="5">
    <source>
        <dbReference type="EMBL" id="MBF4162226.1"/>
    </source>
</evidence>
<protein>
    <submittedName>
        <fullName evidence="5">DUF4041 domain-containing protein</fullName>
    </submittedName>
</protein>
<accession>A0A930V1M0</accession>
<dbReference type="Gene3D" id="2.60.60.30">
    <property type="entry name" value="sav2460 like domains"/>
    <property type="match status" value="1"/>
</dbReference>
<feature type="domain" description="Bacteriophage T5 Orf172 DNA-binding" evidence="4">
    <location>
        <begin position="524"/>
        <end position="607"/>
    </location>
</feature>
<dbReference type="InterPro" id="IPR018306">
    <property type="entry name" value="Phage_T5_Orf172_DNA-bd"/>
</dbReference>
<proteinExistence type="inferred from homology"/>
<feature type="region of interest" description="Disordered" evidence="3">
    <location>
        <begin position="186"/>
        <end position="227"/>
    </location>
</feature>
<dbReference type="InterPro" id="IPR051324">
    <property type="entry name" value="Stress/Tellurium_Resist"/>
</dbReference>
<gene>
    <name evidence="5" type="ORF">ISG29_11045</name>
</gene>
<dbReference type="AlphaFoldDB" id="A0A930V1M0"/>
<dbReference type="EMBL" id="JADIVZ010000004">
    <property type="protein sequence ID" value="MBF4162226.1"/>
    <property type="molecule type" value="Genomic_DNA"/>
</dbReference>
<keyword evidence="6" id="KW-1185">Reference proteome</keyword>
<dbReference type="Proteomes" id="UP000656804">
    <property type="component" value="Unassembled WGS sequence"/>
</dbReference>
<dbReference type="CDD" id="cd06974">
    <property type="entry name" value="TerD_like"/>
    <property type="match status" value="1"/>
</dbReference>
<dbReference type="InterPro" id="IPR025280">
    <property type="entry name" value="SNIPE"/>
</dbReference>
<reference evidence="5" key="1">
    <citation type="submission" date="2020-11" db="EMBL/GenBank/DDBJ databases">
        <title>Nocardioides sp. CBS4Y-1, whole genome shotgun sequence.</title>
        <authorList>
            <person name="Tuo L."/>
        </authorList>
    </citation>
    <scope>NUCLEOTIDE SEQUENCE</scope>
    <source>
        <strain evidence="5">CBS4Y-1</strain>
    </source>
</reference>
<evidence type="ECO:0000259" key="4">
    <source>
        <dbReference type="SMART" id="SM00974"/>
    </source>
</evidence>
<dbReference type="PANTHER" id="PTHR32097">
    <property type="entry name" value="CAMP-BINDING PROTEIN 1-RELATED"/>
    <property type="match status" value="1"/>
</dbReference>
<evidence type="ECO:0000256" key="2">
    <source>
        <dbReference type="SAM" id="Coils"/>
    </source>
</evidence>
<keyword evidence="2" id="KW-0175">Coiled coil</keyword>
<dbReference type="InterPro" id="IPR003325">
    <property type="entry name" value="TerD"/>
</dbReference>
<feature type="coiled-coil region" evidence="2">
    <location>
        <begin position="234"/>
        <end position="290"/>
    </location>
</feature>
<evidence type="ECO:0000313" key="6">
    <source>
        <dbReference type="Proteomes" id="UP000656804"/>
    </source>
</evidence>
<dbReference type="Pfam" id="PF13455">
    <property type="entry name" value="MUG113"/>
    <property type="match status" value="1"/>
</dbReference>
<dbReference type="SMART" id="SM00974">
    <property type="entry name" value="T5orf172"/>
    <property type="match status" value="1"/>
</dbReference>
<organism evidence="5 6">
    <name type="scientific">Nocardioides acrostichi</name>
    <dbReference type="NCBI Taxonomy" id="2784339"/>
    <lineage>
        <taxon>Bacteria</taxon>
        <taxon>Bacillati</taxon>
        <taxon>Actinomycetota</taxon>
        <taxon>Actinomycetes</taxon>
        <taxon>Propionibacteriales</taxon>
        <taxon>Nocardioidaceae</taxon>
        <taxon>Nocardioides</taxon>
    </lineage>
</organism>
<dbReference type="Pfam" id="PF02342">
    <property type="entry name" value="TerD"/>
    <property type="match status" value="1"/>
</dbReference>
<dbReference type="RefSeq" id="WP_194503465.1">
    <property type="nucleotide sequence ID" value="NZ_JADIVZ010000004.1"/>
</dbReference>
<name>A0A930V1M0_9ACTN</name>
<evidence type="ECO:0000256" key="1">
    <source>
        <dbReference type="ARBA" id="ARBA00008775"/>
    </source>
</evidence>
<feature type="compositionally biased region" description="Pro residues" evidence="3">
    <location>
        <begin position="188"/>
        <end position="219"/>
    </location>
</feature>
<evidence type="ECO:0000256" key="3">
    <source>
        <dbReference type="SAM" id="MobiDB-lite"/>
    </source>
</evidence>
<comment type="similarity">
    <text evidence="1">Belongs to the CAPAB/TerDEXZ family.</text>
</comment>
<comment type="caution">
    <text evidence="5">The sequence shown here is derived from an EMBL/GenBank/DDBJ whole genome shotgun (WGS) entry which is preliminary data.</text>
</comment>
<sequence length="638" mass="70860">MSEPPVMSPGANRELPAHTLSAYVDIVMSHVSRPGVDLDLSVVAVDSGGRVTHENDFVFFNNTRHRSGSVEHLGQRASGGRSWDAARVHLSRVPGEIHALHVTMSGEHDGFAAVPDLRVEIVDHLSSTMALIDLGALQTESAAIALELYRRSGSWKVRAVAQGWDAGFGALVEHYGIAVEEPVQATPPVAPRATPPPPPAPSPPSGHPTPQSPPPPEPAPGLASARRGLFGPRRKDLERELQATRAQVASLGILDAIELSRLTEERRTELATVHREIATARAELDLLRSQVVETDDVYMLQAAGIYEFAHPLESSVAHKDRLKTLKERYKSLTRAQRAVSATTNWTINGSVQQGAKMVKDTSKLMLRAYNAEADNCVRVVRPHSLETNVQRLERARDAIAKLGAIMSIRITDEYHRLRVEEVRLTADYHAKVAEEREAQREAREREREDQRAQQEYERERERLHRERAQVERALDVALSGTADQAAVEQLRQRLAAVDDELEEAAVRAANSRLGFVYVISNIGAFGEKIVKIGMTRRREPMDRVRELGDASVPFLFDVHALIFSEDALGLEARLHAAFAHRRVNRVNLRREFFYVTPSEVRAELTKLKNEHLLDFTDTPLADEWRRSVAMAGGPGSQA</sequence>